<protein>
    <submittedName>
        <fullName evidence="2">Uncharacterized protein</fullName>
    </submittedName>
</protein>
<dbReference type="EMBL" id="AP014685">
    <property type="protein sequence ID" value="BAR58812.1"/>
    <property type="molecule type" value="Genomic_DNA"/>
</dbReference>
<feature type="region of interest" description="Disordered" evidence="1">
    <location>
        <begin position="1"/>
        <end position="30"/>
    </location>
</feature>
<proteinExistence type="predicted"/>
<accession>A0A0E4FVB9</accession>
<feature type="compositionally biased region" description="Gly residues" evidence="1">
    <location>
        <begin position="14"/>
        <end position="30"/>
    </location>
</feature>
<dbReference type="AlphaFoldDB" id="A0A0E4FVB9"/>
<name>A0A0E4FVB9_9BRAD</name>
<reference evidence="2 3" key="1">
    <citation type="submission" date="2014-11" db="EMBL/GenBank/DDBJ databases">
        <title>Symbiosis island explosion on the genome of extra-slow-growing strains of soybean bradyrhizobia with massive insertion sequences.</title>
        <authorList>
            <person name="Iida T."/>
            <person name="Minamisawa K."/>
        </authorList>
    </citation>
    <scope>NUCLEOTIDE SEQUENCE [LARGE SCALE GENOMIC DNA]</scope>
    <source>
        <strain evidence="2 3">NK6</strain>
    </source>
</reference>
<evidence type="ECO:0000256" key="1">
    <source>
        <dbReference type="SAM" id="MobiDB-lite"/>
    </source>
</evidence>
<gene>
    <name evidence="2" type="ORF">NK6_5654</name>
</gene>
<sequence length="30" mass="3302">MISLPEEIEHTLAGSGGSWRQQGGGKQQRY</sequence>
<evidence type="ECO:0000313" key="3">
    <source>
        <dbReference type="Proteomes" id="UP000063308"/>
    </source>
</evidence>
<dbReference type="Proteomes" id="UP000063308">
    <property type="component" value="Chromosome"/>
</dbReference>
<evidence type="ECO:0000313" key="2">
    <source>
        <dbReference type="EMBL" id="BAR58812.1"/>
    </source>
</evidence>
<organism evidence="2 3">
    <name type="scientific">Bradyrhizobium diazoefficiens</name>
    <dbReference type="NCBI Taxonomy" id="1355477"/>
    <lineage>
        <taxon>Bacteria</taxon>
        <taxon>Pseudomonadati</taxon>
        <taxon>Pseudomonadota</taxon>
        <taxon>Alphaproteobacteria</taxon>
        <taxon>Hyphomicrobiales</taxon>
        <taxon>Nitrobacteraceae</taxon>
        <taxon>Bradyrhizobium</taxon>
    </lineage>
</organism>